<keyword evidence="3" id="KW-1185">Reference proteome</keyword>
<evidence type="ECO:0000256" key="1">
    <source>
        <dbReference type="SAM" id="MobiDB-lite"/>
    </source>
</evidence>
<protein>
    <recommendedName>
        <fullName evidence="4">Lipoprotein</fullName>
    </recommendedName>
</protein>
<proteinExistence type="predicted"/>
<dbReference type="AlphaFoldDB" id="A0A1I2HET7"/>
<feature type="region of interest" description="Disordered" evidence="1">
    <location>
        <begin position="107"/>
        <end position="132"/>
    </location>
</feature>
<organism evidence="2 3">
    <name type="scientific">Nannocystis exedens</name>
    <dbReference type="NCBI Taxonomy" id="54"/>
    <lineage>
        <taxon>Bacteria</taxon>
        <taxon>Pseudomonadati</taxon>
        <taxon>Myxococcota</taxon>
        <taxon>Polyangia</taxon>
        <taxon>Nannocystales</taxon>
        <taxon>Nannocystaceae</taxon>
        <taxon>Nannocystis</taxon>
    </lineage>
</organism>
<evidence type="ECO:0008006" key="4">
    <source>
        <dbReference type="Google" id="ProtNLM"/>
    </source>
</evidence>
<evidence type="ECO:0000313" key="3">
    <source>
        <dbReference type="Proteomes" id="UP000199400"/>
    </source>
</evidence>
<dbReference type="PROSITE" id="PS51257">
    <property type="entry name" value="PROKAR_LIPOPROTEIN"/>
    <property type="match status" value="1"/>
</dbReference>
<gene>
    <name evidence="2" type="ORF">SAMN02745121_07907</name>
</gene>
<accession>A0A1I2HET7</accession>
<feature type="compositionally biased region" description="Acidic residues" evidence="1">
    <location>
        <begin position="109"/>
        <end position="120"/>
    </location>
</feature>
<sequence length="146" mass="15173">MAPSLRHLITVFALAFACDSGYDLDTTITVPADIAANYSVANQGLLLVRYTVDTVAPPTLREVAVLCGEAGDFTTRDVGDGTVMETQVTAWIEPVTGRTCGPIGPNVLEDSDFQNDDDEPQASATAEAEAGCGGHEASIALTLSAP</sequence>
<evidence type="ECO:0000313" key="2">
    <source>
        <dbReference type="EMBL" id="SFF28058.1"/>
    </source>
</evidence>
<name>A0A1I2HET7_9BACT</name>
<reference evidence="3" key="1">
    <citation type="submission" date="2016-10" db="EMBL/GenBank/DDBJ databases">
        <authorList>
            <person name="Varghese N."/>
            <person name="Submissions S."/>
        </authorList>
    </citation>
    <scope>NUCLEOTIDE SEQUENCE [LARGE SCALE GENOMIC DNA]</scope>
    <source>
        <strain evidence="3">ATCC 25963</strain>
    </source>
</reference>
<dbReference type="EMBL" id="FOMX01000041">
    <property type="protein sequence ID" value="SFF28058.1"/>
    <property type="molecule type" value="Genomic_DNA"/>
</dbReference>
<dbReference type="Proteomes" id="UP000199400">
    <property type="component" value="Unassembled WGS sequence"/>
</dbReference>
<dbReference type="RefSeq" id="WP_096326254.1">
    <property type="nucleotide sequence ID" value="NZ_FOMX01000041.1"/>
</dbReference>